<gene>
    <name evidence="1" type="ORF">NCTC13163_00573</name>
</gene>
<dbReference type="AlphaFoldDB" id="A0A377FRA1"/>
<protein>
    <submittedName>
        <fullName evidence="1">Uncharacterized protein</fullName>
    </submittedName>
</protein>
<reference evidence="1 2" key="1">
    <citation type="submission" date="2018-06" db="EMBL/GenBank/DDBJ databases">
        <authorList>
            <consortium name="Pathogen Informatics"/>
            <person name="Doyle S."/>
        </authorList>
    </citation>
    <scope>NUCLEOTIDE SEQUENCE [LARGE SCALE GENOMIC DNA]</scope>
    <source>
        <strain evidence="1 2">NCTC13163</strain>
    </source>
</reference>
<dbReference type="RefSeq" id="WP_029334343.1">
    <property type="nucleotide sequence ID" value="NZ_UGGP01000001.1"/>
</dbReference>
<accession>A0A377FRA1</accession>
<name>A0A377FRA1_9BACL</name>
<evidence type="ECO:0000313" key="1">
    <source>
        <dbReference type="EMBL" id="STO07228.1"/>
    </source>
</evidence>
<dbReference type="Proteomes" id="UP000254060">
    <property type="component" value="Unassembled WGS sequence"/>
</dbReference>
<organism evidence="1 2">
    <name type="scientific">Exiguobacterium aurantiacum</name>
    <dbReference type="NCBI Taxonomy" id="33987"/>
    <lineage>
        <taxon>Bacteria</taxon>
        <taxon>Bacillati</taxon>
        <taxon>Bacillota</taxon>
        <taxon>Bacilli</taxon>
        <taxon>Bacillales</taxon>
        <taxon>Bacillales Family XII. Incertae Sedis</taxon>
        <taxon>Exiguobacterium</taxon>
    </lineage>
</organism>
<proteinExistence type="predicted"/>
<evidence type="ECO:0000313" key="2">
    <source>
        <dbReference type="Proteomes" id="UP000254060"/>
    </source>
</evidence>
<sequence length="156" mass="17717">MNPLTESSTNRSEALQDAIEQFEYFTRGGAAYDVEKLFANLSEQATRLSEQSNVFDIQVDRETQPTLKLHIKEEDFVIGGIQAELDKEQNTLSLAVFTCEKEVFATIAKDVFGLVLFTPVTQPNAFGLDPRRVGPRFMEELTLVLFNEIHKFRVPE</sequence>
<dbReference type="EMBL" id="UGGP01000001">
    <property type="protein sequence ID" value="STO07228.1"/>
    <property type="molecule type" value="Genomic_DNA"/>
</dbReference>